<comment type="caution">
    <text evidence="1">The sequence shown here is derived from an EMBL/GenBank/DDBJ whole genome shotgun (WGS) entry which is preliminary data.</text>
</comment>
<dbReference type="AlphaFoldDB" id="A0A0F8WHW3"/>
<gene>
    <name evidence="1" type="ORF">LCGC14_3151840</name>
</gene>
<evidence type="ECO:0000313" key="1">
    <source>
        <dbReference type="EMBL" id="KKK47770.1"/>
    </source>
</evidence>
<feature type="non-terminal residue" evidence="1">
    <location>
        <position position="1"/>
    </location>
</feature>
<dbReference type="Gene3D" id="3.20.20.70">
    <property type="entry name" value="Aldolase class I"/>
    <property type="match status" value="1"/>
</dbReference>
<dbReference type="EMBL" id="LAZR01069403">
    <property type="protein sequence ID" value="KKK47770.1"/>
    <property type="molecule type" value="Genomic_DNA"/>
</dbReference>
<protein>
    <submittedName>
        <fullName evidence="1">Uncharacterized protein</fullName>
    </submittedName>
</protein>
<dbReference type="InterPro" id="IPR013785">
    <property type="entry name" value="Aldolase_TIM"/>
</dbReference>
<name>A0A0F8WHW3_9ZZZZ</name>
<organism evidence="1">
    <name type="scientific">marine sediment metagenome</name>
    <dbReference type="NCBI Taxonomy" id="412755"/>
    <lineage>
        <taxon>unclassified sequences</taxon>
        <taxon>metagenomes</taxon>
        <taxon>ecological metagenomes</taxon>
    </lineage>
</organism>
<proteinExistence type="predicted"/>
<sequence length="60" mass="7018">SSSSNKSLVPFINDIDFVQFMGIEKIGYQGQPFDKRVIDKIIDYNHKKGILVFLNKNYYM</sequence>
<accession>A0A0F8WHW3</accession>
<reference evidence="1" key="1">
    <citation type="journal article" date="2015" name="Nature">
        <title>Complex archaea that bridge the gap between prokaryotes and eukaryotes.</title>
        <authorList>
            <person name="Spang A."/>
            <person name="Saw J.H."/>
            <person name="Jorgensen S.L."/>
            <person name="Zaremba-Niedzwiedzka K."/>
            <person name="Martijn J."/>
            <person name="Lind A.E."/>
            <person name="van Eijk R."/>
            <person name="Schleper C."/>
            <person name="Guy L."/>
            <person name="Ettema T.J."/>
        </authorList>
    </citation>
    <scope>NUCLEOTIDE SEQUENCE</scope>
</reference>